<evidence type="ECO:0000313" key="2">
    <source>
        <dbReference type="Proteomes" id="UP001244297"/>
    </source>
</evidence>
<gene>
    <name evidence="1" type="ORF">QWZ18_21805</name>
</gene>
<evidence type="ECO:0000313" key="1">
    <source>
        <dbReference type="EMBL" id="MDN3573245.1"/>
    </source>
</evidence>
<accession>A0ABT8AV04</accession>
<dbReference type="Proteomes" id="UP001244297">
    <property type="component" value="Unassembled WGS sequence"/>
</dbReference>
<sequence length="92" mass="9429">MVVPVSRPMVVVSCLLNQPSVLTSPHRSGGVPRVRAGVCRVRRRSDPDPTLPAAVLFGHGETVSRGSAVDAFAAGLEAGHARAPGPGAIDPL</sequence>
<comment type="caution">
    <text evidence="1">The sequence shown here is derived from an EMBL/GenBank/DDBJ whole genome shotgun (WGS) entry which is preliminary data.</text>
</comment>
<dbReference type="RefSeq" id="WP_238290342.1">
    <property type="nucleotide sequence ID" value="NZ_BPQS01000022.1"/>
</dbReference>
<proteinExistence type="predicted"/>
<reference evidence="2" key="1">
    <citation type="journal article" date="2019" name="Int. J. Syst. Evol. Microbiol.">
        <title>The Global Catalogue of Microorganisms (GCM) 10K type strain sequencing project: providing services to taxonomists for standard genome sequencing and annotation.</title>
        <authorList>
            <consortium name="The Broad Institute Genomics Platform"/>
            <consortium name="The Broad Institute Genome Sequencing Center for Infectious Disease"/>
            <person name="Wu L."/>
            <person name="Ma J."/>
        </authorList>
    </citation>
    <scope>NUCLEOTIDE SEQUENCE [LARGE SCALE GENOMIC DNA]</scope>
    <source>
        <strain evidence="2">CECT 7806</strain>
    </source>
</reference>
<keyword evidence="2" id="KW-1185">Reference proteome</keyword>
<dbReference type="EMBL" id="JAUFPT010000069">
    <property type="protein sequence ID" value="MDN3573245.1"/>
    <property type="molecule type" value="Genomic_DNA"/>
</dbReference>
<protein>
    <submittedName>
        <fullName evidence="1">Uncharacterized protein</fullName>
    </submittedName>
</protein>
<organism evidence="1 2">
    <name type="scientific">Methylobacterium longum</name>
    <dbReference type="NCBI Taxonomy" id="767694"/>
    <lineage>
        <taxon>Bacteria</taxon>
        <taxon>Pseudomonadati</taxon>
        <taxon>Pseudomonadota</taxon>
        <taxon>Alphaproteobacteria</taxon>
        <taxon>Hyphomicrobiales</taxon>
        <taxon>Methylobacteriaceae</taxon>
        <taxon>Methylobacterium</taxon>
    </lineage>
</organism>
<name>A0ABT8AV04_9HYPH</name>